<dbReference type="OrthoDB" id="1901752at2759"/>
<evidence type="ECO:0000313" key="3">
    <source>
        <dbReference type="EMBL" id="KAJ4844947.1"/>
    </source>
</evidence>
<dbReference type="Proteomes" id="UP001141552">
    <property type="component" value="Unassembled WGS sequence"/>
</dbReference>
<dbReference type="EMBL" id="JAKUCV010001830">
    <property type="protein sequence ID" value="KAJ4844947.1"/>
    <property type="molecule type" value="Genomic_DNA"/>
</dbReference>
<dbReference type="InterPro" id="IPR001810">
    <property type="entry name" value="F-box_dom"/>
</dbReference>
<dbReference type="Pfam" id="PF00646">
    <property type="entry name" value="F-box"/>
    <property type="match status" value="1"/>
</dbReference>
<sequence>MAARPNIRQDDDGGPATTEDRISLLPEAIQHNILCRLRTREAGRTMILSKAWKRVYDTLPLTEFDEDTFNADHRTSQWFIQGMEQEGRNKFHAFVDDSLRQLLGLGMTGVQALRFSMRDFDRSDLSFVDHWMQVAALLDIKELHLDLGWMGYDFPFAKTVRGMKSLEVLDLAWCGIELPFDDGNSTLGCLKELCLSNSDINEDTLLQLSRVCPLLETLVLKSCENLKRIEVEGLTKLRRIELEDCAVTELETGAATSLRISRSATSLRYSRSGQKPCNVSGDSLEILEVSNLLPHVPLPPPVIINAPNLQTFKCADHIHRILSSLPDSLTLREQIVKIEIVTPHSGNLIPISLALGHYCKLSRIEEVIIRIELDEIKTVPEYFGRKFPFPERNLKHLVLDIVRSRSKQLDPFQASRRIEALTDEIMTYFHPKTVSVKSDVLFAEVFYEMLMKDASLFPGWRDDLKEFTTEKAVIRGSQSTPAPSQKFNLTWF</sequence>
<feature type="domain" description="F-box" evidence="1">
    <location>
        <begin position="22"/>
        <end position="55"/>
    </location>
</feature>
<dbReference type="AlphaFoldDB" id="A0A9Q0G827"/>
<reference evidence="3" key="1">
    <citation type="submission" date="2022-02" db="EMBL/GenBank/DDBJ databases">
        <authorList>
            <person name="Henning P.M."/>
            <person name="McCubbin A.G."/>
            <person name="Shore J.S."/>
        </authorList>
    </citation>
    <scope>NUCLEOTIDE SEQUENCE</scope>
    <source>
        <strain evidence="3">F60SS</strain>
        <tissue evidence="3">Leaves</tissue>
    </source>
</reference>
<dbReference type="Pfam" id="PF23622">
    <property type="entry name" value="LRR_At1g61320_AtMIF1"/>
    <property type="match status" value="1"/>
</dbReference>
<dbReference type="PANTHER" id="PTHR31639:SF42">
    <property type="entry name" value="OS02G0160200 PROTEIN"/>
    <property type="match status" value="1"/>
</dbReference>
<reference evidence="3" key="2">
    <citation type="journal article" date="2023" name="Plants (Basel)">
        <title>Annotation of the Turnera subulata (Passifloraceae) Draft Genome Reveals the S-Locus Evolved after the Divergence of Turneroideae from Passifloroideae in a Stepwise Manner.</title>
        <authorList>
            <person name="Henning P.M."/>
            <person name="Roalson E.H."/>
            <person name="Mir W."/>
            <person name="McCubbin A.G."/>
            <person name="Shore J.S."/>
        </authorList>
    </citation>
    <scope>NUCLEOTIDE SEQUENCE</scope>
    <source>
        <strain evidence="3">F60SS</strain>
    </source>
</reference>
<evidence type="ECO:0000259" key="1">
    <source>
        <dbReference type="Pfam" id="PF00646"/>
    </source>
</evidence>
<dbReference type="InterPro" id="IPR036047">
    <property type="entry name" value="F-box-like_dom_sf"/>
</dbReference>
<dbReference type="InterPro" id="IPR055357">
    <property type="entry name" value="LRR_At1g61320_AtMIF1"/>
</dbReference>
<feature type="domain" description="At1g61320/AtMIF1 LRR" evidence="2">
    <location>
        <begin position="108"/>
        <end position="248"/>
    </location>
</feature>
<name>A0A9Q0G827_9ROSI</name>
<keyword evidence="4" id="KW-1185">Reference proteome</keyword>
<dbReference type="PANTHER" id="PTHR31639">
    <property type="entry name" value="F-BOX PROTEIN-LIKE"/>
    <property type="match status" value="1"/>
</dbReference>
<comment type="caution">
    <text evidence="3">The sequence shown here is derived from an EMBL/GenBank/DDBJ whole genome shotgun (WGS) entry which is preliminary data.</text>
</comment>
<protein>
    <recommendedName>
        <fullName evidence="5">F-box domain-containing protein</fullName>
    </recommendedName>
</protein>
<dbReference type="Gene3D" id="3.80.10.10">
    <property type="entry name" value="Ribonuclease Inhibitor"/>
    <property type="match status" value="1"/>
</dbReference>
<accession>A0A9Q0G827</accession>
<organism evidence="3 4">
    <name type="scientific">Turnera subulata</name>
    <dbReference type="NCBI Taxonomy" id="218843"/>
    <lineage>
        <taxon>Eukaryota</taxon>
        <taxon>Viridiplantae</taxon>
        <taxon>Streptophyta</taxon>
        <taxon>Embryophyta</taxon>
        <taxon>Tracheophyta</taxon>
        <taxon>Spermatophyta</taxon>
        <taxon>Magnoliopsida</taxon>
        <taxon>eudicotyledons</taxon>
        <taxon>Gunneridae</taxon>
        <taxon>Pentapetalae</taxon>
        <taxon>rosids</taxon>
        <taxon>fabids</taxon>
        <taxon>Malpighiales</taxon>
        <taxon>Passifloraceae</taxon>
        <taxon>Turnera</taxon>
    </lineage>
</organism>
<evidence type="ECO:0000259" key="2">
    <source>
        <dbReference type="Pfam" id="PF23622"/>
    </source>
</evidence>
<evidence type="ECO:0000313" key="4">
    <source>
        <dbReference type="Proteomes" id="UP001141552"/>
    </source>
</evidence>
<dbReference type="SUPFAM" id="SSF81383">
    <property type="entry name" value="F-box domain"/>
    <property type="match status" value="1"/>
</dbReference>
<proteinExistence type="predicted"/>
<dbReference type="SUPFAM" id="SSF52047">
    <property type="entry name" value="RNI-like"/>
    <property type="match status" value="1"/>
</dbReference>
<evidence type="ECO:0008006" key="5">
    <source>
        <dbReference type="Google" id="ProtNLM"/>
    </source>
</evidence>
<gene>
    <name evidence="3" type="ORF">Tsubulata_019063</name>
</gene>
<dbReference type="InterPro" id="IPR032675">
    <property type="entry name" value="LRR_dom_sf"/>
</dbReference>